<evidence type="ECO:0000256" key="4">
    <source>
        <dbReference type="ARBA" id="ARBA00022980"/>
    </source>
</evidence>
<comment type="caution">
    <text evidence="9">The sequence shown here is derived from an EMBL/GenBank/DDBJ whole genome shotgun (WGS) entry which is preliminary data.</text>
</comment>
<keyword evidence="3 6" id="KW-0694">RNA-binding</keyword>
<dbReference type="GO" id="GO:0005737">
    <property type="term" value="C:cytoplasm"/>
    <property type="evidence" value="ECO:0007669"/>
    <property type="project" value="UniProtKB-ARBA"/>
</dbReference>
<gene>
    <name evidence="6 9" type="primary">rplU</name>
    <name evidence="9" type="ORF">J4H85_07820</name>
</gene>
<dbReference type="HAMAP" id="MF_01363">
    <property type="entry name" value="Ribosomal_bL21"/>
    <property type="match status" value="1"/>
</dbReference>
<proteinExistence type="inferred from homology"/>
<dbReference type="PROSITE" id="PS01169">
    <property type="entry name" value="RIBOSOMAL_L21"/>
    <property type="match status" value="1"/>
</dbReference>
<dbReference type="InterPro" id="IPR036164">
    <property type="entry name" value="bL21-like_sf"/>
</dbReference>
<evidence type="ECO:0000256" key="5">
    <source>
        <dbReference type="ARBA" id="ARBA00023274"/>
    </source>
</evidence>
<sequence length="102" mass="11081">MVYAVVRASGRQEKVEVGSILTVNRIAGDSGNTVELPAVLLVDGDSVTSDAESLAKVKVTAEVLNDTRGPKIVIQRYKNKTGYKSRQGHRQDQTRIKVTGIK</sequence>
<dbReference type="GO" id="GO:1990904">
    <property type="term" value="C:ribonucleoprotein complex"/>
    <property type="evidence" value="ECO:0007669"/>
    <property type="project" value="UniProtKB-KW"/>
</dbReference>
<dbReference type="InterPro" id="IPR001787">
    <property type="entry name" value="Ribosomal_bL21"/>
</dbReference>
<dbReference type="SUPFAM" id="SSF141091">
    <property type="entry name" value="L21p-like"/>
    <property type="match status" value="1"/>
</dbReference>
<dbReference type="InterPro" id="IPR028909">
    <property type="entry name" value="bL21-like"/>
</dbReference>
<feature type="region of interest" description="Disordered" evidence="8">
    <location>
        <begin position="83"/>
        <end position="102"/>
    </location>
</feature>
<dbReference type="PANTHER" id="PTHR21349:SF0">
    <property type="entry name" value="LARGE RIBOSOMAL SUBUNIT PROTEIN BL21M"/>
    <property type="match status" value="1"/>
</dbReference>
<dbReference type="RefSeq" id="WP_208238487.1">
    <property type="nucleotide sequence ID" value="NZ_BAAAQU010000002.1"/>
</dbReference>
<comment type="subunit">
    <text evidence="6">Part of the 50S ribosomal subunit. Contacts protein L20.</text>
</comment>
<evidence type="ECO:0000256" key="8">
    <source>
        <dbReference type="SAM" id="MobiDB-lite"/>
    </source>
</evidence>
<evidence type="ECO:0000256" key="6">
    <source>
        <dbReference type="HAMAP-Rule" id="MF_01363"/>
    </source>
</evidence>
<dbReference type="AlphaFoldDB" id="A0A939QL54"/>
<evidence type="ECO:0000256" key="1">
    <source>
        <dbReference type="ARBA" id="ARBA00008563"/>
    </source>
</evidence>
<dbReference type="Proteomes" id="UP000668403">
    <property type="component" value="Unassembled WGS sequence"/>
</dbReference>
<evidence type="ECO:0000313" key="10">
    <source>
        <dbReference type="Proteomes" id="UP000668403"/>
    </source>
</evidence>
<name>A0A939QL54_9MICO</name>
<keyword evidence="10" id="KW-1185">Reference proteome</keyword>
<evidence type="ECO:0000313" key="9">
    <source>
        <dbReference type="EMBL" id="MBO2989901.1"/>
    </source>
</evidence>
<accession>A0A939QL54</accession>
<dbReference type="GO" id="GO:0006412">
    <property type="term" value="P:translation"/>
    <property type="evidence" value="ECO:0007669"/>
    <property type="project" value="UniProtKB-UniRule"/>
</dbReference>
<organism evidence="9 10">
    <name type="scientific">Leucobacter tardus</name>
    <dbReference type="NCBI Taxonomy" id="501483"/>
    <lineage>
        <taxon>Bacteria</taxon>
        <taxon>Bacillati</taxon>
        <taxon>Actinomycetota</taxon>
        <taxon>Actinomycetes</taxon>
        <taxon>Micrococcales</taxon>
        <taxon>Microbacteriaceae</taxon>
        <taxon>Leucobacter</taxon>
    </lineage>
</organism>
<comment type="function">
    <text evidence="6 7">This protein binds to 23S rRNA in the presence of protein L20.</text>
</comment>
<dbReference type="InterPro" id="IPR018258">
    <property type="entry name" value="Ribosomal_bL21_CS"/>
</dbReference>
<comment type="similarity">
    <text evidence="1 6 7">Belongs to the bacterial ribosomal protein bL21 family.</text>
</comment>
<keyword evidence="4 6" id="KW-0689">Ribosomal protein</keyword>
<dbReference type="NCBIfam" id="TIGR00061">
    <property type="entry name" value="L21"/>
    <property type="match status" value="1"/>
</dbReference>
<dbReference type="GO" id="GO:0005840">
    <property type="term" value="C:ribosome"/>
    <property type="evidence" value="ECO:0007669"/>
    <property type="project" value="UniProtKB-KW"/>
</dbReference>
<dbReference type="EMBL" id="JAGFBF010000005">
    <property type="protein sequence ID" value="MBO2989901.1"/>
    <property type="molecule type" value="Genomic_DNA"/>
</dbReference>
<keyword evidence="2 6" id="KW-0699">rRNA-binding</keyword>
<dbReference type="PANTHER" id="PTHR21349">
    <property type="entry name" value="50S RIBOSOMAL PROTEIN L21"/>
    <property type="match status" value="1"/>
</dbReference>
<reference evidence="9" key="1">
    <citation type="submission" date="2021-03" db="EMBL/GenBank/DDBJ databases">
        <title>Leucobacter chromiisoli sp. nov., isolated from chromium-containing soil of chemical plant.</title>
        <authorList>
            <person name="Xu Z."/>
        </authorList>
    </citation>
    <scope>NUCLEOTIDE SEQUENCE</scope>
    <source>
        <strain evidence="9">K 70/01</strain>
    </source>
</reference>
<dbReference type="Pfam" id="PF00829">
    <property type="entry name" value="Ribosomal_L21p"/>
    <property type="match status" value="1"/>
</dbReference>
<evidence type="ECO:0000256" key="3">
    <source>
        <dbReference type="ARBA" id="ARBA00022884"/>
    </source>
</evidence>
<evidence type="ECO:0000256" key="2">
    <source>
        <dbReference type="ARBA" id="ARBA00022730"/>
    </source>
</evidence>
<dbReference type="GO" id="GO:0019843">
    <property type="term" value="F:rRNA binding"/>
    <property type="evidence" value="ECO:0007669"/>
    <property type="project" value="UniProtKB-UniRule"/>
</dbReference>
<protein>
    <recommendedName>
        <fullName evidence="6">Large ribosomal subunit protein bL21</fullName>
    </recommendedName>
</protein>
<keyword evidence="5 6" id="KW-0687">Ribonucleoprotein</keyword>
<dbReference type="GO" id="GO:0003735">
    <property type="term" value="F:structural constituent of ribosome"/>
    <property type="evidence" value="ECO:0007669"/>
    <property type="project" value="InterPro"/>
</dbReference>
<evidence type="ECO:0000256" key="7">
    <source>
        <dbReference type="RuleBase" id="RU000562"/>
    </source>
</evidence>